<proteinExistence type="predicted"/>
<keyword evidence="1" id="KW-0812">Transmembrane</keyword>
<dbReference type="EMBL" id="MVJN01000009">
    <property type="protein sequence ID" value="RAP35415.1"/>
    <property type="molecule type" value="Genomic_DNA"/>
</dbReference>
<evidence type="ECO:0000313" key="3">
    <source>
        <dbReference type="EMBL" id="RAP35415.1"/>
    </source>
</evidence>
<dbReference type="GO" id="GO:0016740">
    <property type="term" value="F:transferase activity"/>
    <property type="evidence" value="ECO:0007669"/>
    <property type="project" value="UniProtKB-KW"/>
</dbReference>
<dbReference type="PANTHER" id="PTHR43031:SF18">
    <property type="entry name" value="RHODANESE-RELATED SULFURTRANSFERASES"/>
    <property type="match status" value="1"/>
</dbReference>
<dbReference type="SMART" id="SM00450">
    <property type="entry name" value="RHOD"/>
    <property type="match status" value="1"/>
</dbReference>
<dbReference type="Proteomes" id="UP000249458">
    <property type="component" value="Unassembled WGS sequence"/>
</dbReference>
<dbReference type="CDD" id="cd00158">
    <property type="entry name" value="RHOD"/>
    <property type="match status" value="1"/>
</dbReference>
<dbReference type="InterPro" id="IPR001763">
    <property type="entry name" value="Rhodanese-like_dom"/>
</dbReference>
<keyword evidence="1" id="KW-1133">Transmembrane helix</keyword>
<dbReference type="InterPro" id="IPR050229">
    <property type="entry name" value="GlpE_sulfurtransferase"/>
</dbReference>
<name>A0A364LGR7_9GAMM</name>
<dbReference type="AlphaFoldDB" id="A0A364LGR7"/>
<protein>
    <submittedName>
        <fullName evidence="3">Sulfurtransferase</fullName>
    </submittedName>
</protein>
<sequence length="140" mass="15598">MGQLGQFIVNHWALWLGLILILLLILINEIQSQKKRAKEVSPQQAVHFINRDDAVVIDLRDLETYRKGHIINSVRASVEDFEQQSLDKYKDKPIILVCAKGLQSTALAAKLRAQGFTAPMILAGGISAWQNADLPLVKGK</sequence>
<dbReference type="Gene3D" id="3.40.250.10">
    <property type="entry name" value="Rhodanese-like domain"/>
    <property type="match status" value="1"/>
</dbReference>
<dbReference type="SUPFAM" id="SSF52821">
    <property type="entry name" value="Rhodanese/Cell cycle control phosphatase"/>
    <property type="match status" value="1"/>
</dbReference>
<dbReference type="RefSeq" id="WP_112220198.1">
    <property type="nucleotide sequence ID" value="NZ_MVJN01000009.1"/>
</dbReference>
<evidence type="ECO:0000313" key="4">
    <source>
        <dbReference type="Proteomes" id="UP000249458"/>
    </source>
</evidence>
<keyword evidence="1" id="KW-0472">Membrane</keyword>
<organism evidence="3 4">
    <name type="scientific">Legionella quinlivanii</name>
    <dbReference type="NCBI Taxonomy" id="45073"/>
    <lineage>
        <taxon>Bacteria</taxon>
        <taxon>Pseudomonadati</taxon>
        <taxon>Pseudomonadota</taxon>
        <taxon>Gammaproteobacteria</taxon>
        <taxon>Legionellales</taxon>
        <taxon>Legionellaceae</taxon>
        <taxon>Legionella</taxon>
    </lineage>
</organism>
<dbReference type="PROSITE" id="PS50206">
    <property type="entry name" value="RHODANESE_3"/>
    <property type="match status" value="1"/>
</dbReference>
<evidence type="ECO:0000256" key="1">
    <source>
        <dbReference type="SAM" id="Phobius"/>
    </source>
</evidence>
<feature type="transmembrane region" description="Helical" evidence="1">
    <location>
        <begin position="12"/>
        <end position="30"/>
    </location>
</feature>
<dbReference type="Pfam" id="PF00581">
    <property type="entry name" value="Rhodanese"/>
    <property type="match status" value="1"/>
</dbReference>
<accession>A0A364LGR7</accession>
<dbReference type="InterPro" id="IPR036873">
    <property type="entry name" value="Rhodanese-like_dom_sf"/>
</dbReference>
<dbReference type="PANTHER" id="PTHR43031">
    <property type="entry name" value="FAD-DEPENDENT OXIDOREDUCTASE"/>
    <property type="match status" value="1"/>
</dbReference>
<evidence type="ECO:0000259" key="2">
    <source>
        <dbReference type="PROSITE" id="PS50206"/>
    </source>
</evidence>
<keyword evidence="3" id="KW-0808">Transferase</keyword>
<gene>
    <name evidence="3" type="ORF">B1207_11965</name>
</gene>
<comment type="caution">
    <text evidence="3">The sequence shown here is derived from an EMBL/GenBank/DDBJ whole genome shotgun (WGS) entry which is preliminary data.</text>
</comment>
<reference evidence="3 4" key="1">
    <citation type="submission" date="2017-02" db="EMBL/GenBank/DDBJ databases">
        <title>Legionella quilivanii strain from human: case report and whole genome sequencing analysis.</title>
        <authorList>
            <person name="Lalancette C."/>
            <person name="Leduc J.-M."/>
            <person name="Levesque S."/>
            <person name="Fournier E."/>
            <person name="Saoud J."/>
            <person name="Faucher S.P."/>
            <person name="Bernard K."/>
            <person name="Martineau C."/>
            <person name="Longtin J."/>
        </authorList>
    </citation>
    <scope>NUCLEOTIDE SEQUENCE [LARGE SCALE GENOMIC DNA]</scope>
    <source>
        <strain evidence="3 4">ID143958</strain>
    </source>
</reference>
<feature type="domain" description="Rhodanese" evidence="2">
    <location>
        <begin position="50"/>
        <end position="138"/>
    </location>
</feature>